<evidence type="ECO:0008006" key="3">
    <source>
        <dbReference type="Google" id="ProtNLM"/>
    </source>
</evidence>
<proteinExistence type="predicted"/>
<dbReference type="eggNOG" id="ENOG5032ZC9">
    <property type="taxonomic scope" value="Bacteria"/>
</dbReference>
<reference evidence="1 2" key="1">
    <citation type="journal article" date="2012" name="Science">
        <title>Ecological populations of bacteria act as socially cohesive units of antibiotic production and resistance.</title>
        <authorList>
            <person name="Cordero O.X."/>
            <person name="Wildschutte H."/>
            <person name="Kirkup B."/>
            <person name="Proehl S."/>
            <person name="Ngo L."/>
            <person name="Hussain F."/>
            <person name="Le Roux F."/>
            <person name="Mincer T."/>
            <person name="Polz M.F."/>
        </authorList>
    </citation>
    <scope>NUCLEOTIDE SEQUENCE [LARGE SCALE GENOMIC DNA]</scope>
    <source>
        <strain evidence="1 2">1S-45</strain>
    </source>
</reference>
<gene>
    <name evidence="1" type="ORF">A1QC_01940</name>
</gene>
<dbReference type="Proteomes" id="UP000094070">
    <property type="component" value="Unassembled WGS sequence"/>
</dbReference>
<dbReference type="RefSeq" id="WP_017025873.1">
    <property type="nucleotide sequence ID" value="NZ_AJYK02000082.1"/>
</dbReference>
<dbReference type="OrthoDB" id="5959530at2"/>
<protein>
    <recommendedName>
        <fullName evidence="3">DUF3301 domain-containing protein</fullName>
    </recommendedName>
</protein>
<dbReference type="InterPro" id="IPR021732">
    <property type="entry name" value="DUF3301"/>
</dbReference>
<dbReference type="Pfam" id="PF11743">
    <property type="entry name" value="DUF3301"/>
    <property type="match status" value="1"/>
</dbReference>
<evidence type="ECO:0000313" key="1">
    <source>
        <dbReference type="EMBL" id="OEF23935.1"/>
    </source>
</evidence>
<keyword evidence="2" id="KW-1185">Reference proteome</keyword>
<evidence type="ECO:0000313" key="2">
    <source>
        <dbReference type="Proteomes" id="UP000094070"/>
    </source>
</evidence>
<sequence length="104" mass="12365">MITDLLMILLVAFLAFLFWQQRRQSEIARTAISRHCEQLNLQLLSTSLLKYQFKLPDGRFQFHALYQFEFSARGDDYYQGQLIMIGFKAAKFMLPPYRIVDSEY</sequence>
<dbReference type="AlphaFoldDB" id="A0A1E5E0C2"/>
<dbReference type="STRING" id="1188252.A1QC_01940"/>
<organism evidence="1 2">
    <name type="scientific">Vibrio rumoiensis 1S-45</name>
    <dbReference type="NCBI Taxonomy" id="1188252"/>
    <lineage>
        <taxon>Bacteria</taxon>
        <taxon>Pseudomonadati</taxon>
        <taxon>Pseudomonadota</taxon>
        <taxon>Gammaproteobacteria</taxon>
        <taxon>Vibrionales</taxon>
        <taxon>Vibrionaceae</taxon>
        <taxon>Vibrio</taxon>
    </lineage>
</organism>
<comment type="caution">
    <text evidence="1">The sequence shown here is derived from an EMBL/GenBank/DDBJ whole genome shotgun (WGS) entry which is preliminary data.</text>
</comment>
<dbReference type="EMBL" id="AJYK02000082">
    <property type="protein sequence ID" value="OEF23935.1"/>
    <property type="molecule type" value="Genomic_DNA"/>
</dbReference>
<accession>A0A1E5E0C2</accession>
<name>A0A1E5E0C2_9VIBR</name>